<sequence>MRFFAYTLLFIIFSINYCKGGEADPATSHTCGYESDKHVRYAQKLKDDGKVRENVPLYQINLMDLKYPCKTICNLKDGSCGEIDFVDRESNRPKYSVYISRSKLNNYNNMDNYIHDNLVTNRVGAIVRCPGSAMFSHNRNIEFIPSENPNGVSIKDIDPRYTLMGFSNDGEDNFTFNCGTLKQISNDNRFDIEWNYKITTAKECFAYDTIYPMNYNGKVSCSKKVNHQGSYGLILAVTPGSKRSESDKHGNVRIITTNSQVFPGEIIFFYSNEALRDTNQTVIQPLCISKVSKLPTTQDIIDPTDTTEAAQTTSTYENLLITTTAAVDDCL</sequence>
<keyword evidence="2" id="KW-1185">Reference proteome</keyword>
<dbReference type="AlphaFoldDB" id="A0A0K0FQN1"/>
<reference evidence="2" key="1">
    <citation type="submission" date="2014-07" db="EMBL/GenBank/DDBJ databases">
        <authorList>
            <person name="Martin A.A"/>
            <person name="De Silva N."/>
        </authorList>
    </citation>
    <scope>NUCLEOTIDE SEQUENCE</scope>
</reference>
<proteinExistence type="predicted"/>
<feature type="signal peptide" evidence="1">
    <location>
        <begin position="1"/>
        <end position="23"/>
    </location>
</feature>
<reference evidence="3" key="2">
    <citation type="submission" date="2015-08" db="UniProtKB">
        <authorList>
            <consortium name="WormBaseParasite"/>
        </authorList>
    </citation>
    <scope>IDENTIFICATION</scope>
</reference>
<keyword evidence="1" id="KW-0732">Signal</keyword>
<dbReference type="Proteomes" id="UP000035680">
    <property type="component" value="Unassembled WGS sequence"/>
</dbReference>
<feature type="chain" id="PRO_5005330022" evidence="1">
    <location>
        <begin position="24"/>
        <end position="331"/>
    </location>
</feature>
<organism evidence="2 3">
    <name type="scientific">Strongyloides venezuelensis</name>
    <name type="common">Threadworm</name>
    <dbReference type="NCBI Taxonomy" id="75913"/>
    <lineage>
        <taxon>Eukaryota</taxon>
        <taxon>Metazoa</taxon>
        <taxon>Ecdysozoa</taxon>
        <taxon>Nematoda</taxon>
        <taxon>Chromadorea</taxon>
        <taxon>Rhabditida</taxon>
        <taxon>Tylenchina</taxon>
        <taxon>Panagrolaimomorpha</taxon>
        <taxon>Strongyloidoidea</taxon>
        <taxon>Strongyloididae</taxon>
        <taxon>Strongyloides</taxon>
    </lineage>
</organism>
<evidence type="ECO:0000313" key="2">
    <source>
        <dbReference type="Proteomes" id="UP000035680"/>
    </source>
</evidence>
<name>A0A0K0FQN1_STRVS</name>
<dbReference type="WBParaSite" id="SVE_1196100.1">
    <property type="protein sequence ID" value="SVE_1196100.1"/>
    <property type="gene ID" value="SVE_1196100"/>
</dbReference>
<protein>
    <submittedName>
        <fullName evidence="3">Uncharacterized protein</fullName>
    </submittedName>
</protein>
<evidence type="ECO:0000313" key="3">
    <source>
        <dbReference type="WBParaSite" id="SVE_1196100.1"/>
    </source>
</evidence>
<evidence type="ECO:0000256" key="1">
    <source>
        <dbReference type="SAM" id="SignalP"/>
    </source>
</evidence>
<accession>A0A0K0FQN1</accession>